<dbReference type="InterPro" id="IPR040371">
    <property type="entry name" value="RMC1"/>
</dbReference>
<feature type="domain" description="Mic1" evidence="2">
    <location>
        <begin position="804"/>
        <end position="935"/>
    </location>
</feature>
<dbReference type="Proteomes" id="UP001642464">
    <property type="component" value="Unassembled WGS sequence"/>
</dbReference>
<evidence type="ECO:0000259" key="2">
    <source>
        <dbReference type="Pfam" id="PF07035"/>
    </source>
</evidence>
<dbReference type="Pfam" id="PF07035">
    <property type="entry name" value="RMC1_C"/>
    <property type="match status" value="1"/>
</dbReference>
<dbReference type="SUPFAM" id="SSF50978">
    <property type="entry name" value="WD40 repeat-like"/>
    <property type="match status" value="1"/>
</dbReference>
<dbReference type="EMBL" id="CAXAMM010029091">
    <property type="protein sequence ID" value="CAK9064047.1"/>
    <property type="molecule type" value="Genomic_DNA"/>
</dbReference>
<name>A0ABP0NJV8_9DINO</name>
<keyword evidence="4" id="KW-1185">Reference proteome</keyword>
<dbReference type="PANTHER" id="PTHR12897:SF4">
    <property type="entry name" value="REGULATOR OF MON1-CCZ1 COMPLEX"/>
    <property type="match status" value="1"/>
</dbReference>
<organism evidence="3 4">
    <name type="scientific">Durusdinium trenchii</name>
    <dbReference type="NCBI Taxonomy" id="1381693"/>
    <lineage>
        <taxon>Eukaryota</taxon>
        <taxon>Sar</taxon>
        <taxon>Alveolata</taxon>
        <taxon>Dinophyceae</taxon>
        <taxon>Suessiales</taxon>
        <taxon>Symbiodiniaceae</taxon>
        <taxon>Durusdinium</taxon>
    </lineage>
</organism>
<evidence type="ECO:0000313" key="4">
    <source>
        <dbReference type="Proteomes" id="UP001642464"/>
    </source>
</evidence>
<dbReference type="PANTHER" id="PTHR12897">
    <property type="entry name" value="COLON CANCER-ASSOCIATED PROTEIN MIC1"/>
    <property type="match status" value="1"/>
</dbReference>
<comment type="caution">
    <text evidence="3">The sequence shown here is derived from an EMBL/GenBank/DDBJ whole genome shotgun (WGS) entry which is preliminary data.</text>
</comment>
<protein>
    <submittedName>
        <fullName evidence="3">Regulator of MON1-CCZ1 complex (Colon cancer-associated protein Mic1) (Mic-1)</fullName>
    </submittedName>
</protein>
<reference evidence="3 4" key="1">
    <citation type="submission" date="2024-02" db="EMBL/GenBank/DDBJ databases">
        <authorList>
            <person name="Chen Y."/>
            <person name="Shah S."/>
            <person name="Dougan E. K."/>
            <person name="Thang M."/>
            <person name="Chan C."/>
        </authorList>
    </citation>
    <scope>NUCLEOTIDE SEQUENCE [LARGE SCALE GENOMIC DNA]</scope>
</reference>
<evidence type="ECO:0000313" key="3">
    <source>
        <dbReference type="EMBL" id="CAK9064047.1"/>
    </source>
</evidence>
<accession>A0ABP0NJV8</accession>
<proteinExistence type="predicted"/>
<sequence>MAVSEGLEEHLPPRRDRRRSLKPHVALLGRRNSKPTPQGKEANLFAEGTVEARCSQCGDGDACNRCELQGPLQPQEPQALVEPLARKRPEGGLPRRRTVDALRGASNLHKALQGYQMRLQVVAIELWKEALMEEEQIGPSNIELEASDVPMGSLLCSLSSVEVAEEEEEVEVHGCRSPQLSQSLENVHEWRRRKHLGRICIAWRRLAARRLARRLINKVCIQFHAQAILKKAFAAMRQTWRQSRARRLAVLQVMDQWLEERLWQEVLRSLRFWRLEHHSLGPQRVPSAAVAREPRSGEWKTGRGIPVAMARLWVRDVECQTMAKHLDVQCCLGEEAWSTWEMRQTWIIHLKSGGFQTVNVIDGDESAATDGLSVQLDQEGLRSLRFSPDGLFIAFLCGRRLGSVQTMQPKQVLWPTCKWSSKADFEVLGYFWLPGGPQDCNSDLALVSTQGIEIFRLNFEQKTCKSLKTFPTAVRICWLDPTASTVLLCTGTRTLQPFDFRRRNPKLPRFDLVLTRGQSIEPSDVALVTIYDSSYCIHADGLTGKVSLRNVTNLEQGTPEHDIVIDVSENDTPVGPLRLSVVDNLLIVHCLERMLAVVFDIRHKERDIVPSLITPSAVVSKDETCTGSESAWISWDYLDGGIVLDAARGVVHQLCIDAGAMLEDFLSRPPHELSTVLKLLLRRSGCRDHIVQLMRKALTSKTNSVELSQGFQVLNSAYRRVIEELSQKSGTRQTTVSLQELEAQIIDQSVLSEKDMVTLVFHPHFTNSEGLEAPSESKDSFSLDTWHIPESLQKEETTCGQVGKTPYILSVVIAYLRSLLGLQILPHKILQCFVFDLCVYYRQEHLLQQLLHYHVLLDSPELAVRLKQLARGVPPARGVAPARWATQASLDMALRVREFSVVAEMLLFSGQYLDIVPFLVNQKDVDFKVKTLLEDLEKDQKANSEDPELMQHVLTEIRLWKQEADVSPRISAGLASLDGRREARLRTNALVAWRRVLRRERVAQRVSDQKQCQMVQSVLKLWANAWRAQRFHQLRWASKAWRGFLQELRRQQAGKCIRAQGRAYQARAALLRWNVAISLRRREVHLRQSLRVWHLGLILQRWQSLKAATALEVRRLQRSTLCSWHATAGQLITERRQRELKTLGTTGQGSGPTQWQKRQQRRASGQCWKYWVQVVEQKKRQRRRLQEAKGEIHKLVITQALWLWHRRARDSAARADQIQRASTALVAVISASRWARAHDSLVHWFTHARARRIKCRATDLSGETLPNLSVSGPMPLETWDSPPCTFGARHSAKSRGGSHTSDLRMSDEVSADETVSVISIATPPRMLCPKMKRWSKLAVLLRLSNSEALKALPLLQWSWSVWRTKRLRSQVHPLRWWWLMLATSKLRTHVLRQDFRRLRRGLKAWYHAVALSIKEAVQHAQEELTTCKALFRDLAADKVLREGVWEQSEAPCKTSKDLVPARSADVWDLDANMLAL</sequence>
<evidence type="ECO:0000256" key="1">
    <source>
        <dbReference type="SAM" id="MobiDB-lite"/>
    </source>
</evidence>
<dbReference type="InterPro" id="IPR036322">
    <property type="entry name" value="WD40_repeat_dom_sf"/>
</dbReference>
<dbReference type="InterPro" id="IPR009755">
    <property type="entry name" value="RMC1_C"/>
</dbReference>
<feature type="region of interest" description="Disordered" evidence="1">
    <location>
        <begin position="1"/>
        <end position="40"/>
    </location>
</feature>
<gene>
    <name evidence="3" type="ORF">SCF082_LOCUS33052</name>
</gene>